<evidence type="ECO:0000259" key="3">
    <source>
        <dbReference type="Pfam" id="PF00139"/>
    </source>
</evidence>
<evidence type="ECO:0000256" key="1">
    <source>
        <dbReference type="ARBA" id="ARBA00007606"/>
    </source>
</evidence>
<evidence type="ECO:0000313" key="5">
    <source>
        <dbReference type="Proteomes" id="UP000053144"/>
    </source>
</evidence>
<dbReference type="InterPro" id="IPR001220">
    <property type="entry name" value="Legume_lectin_dom"/>
</dbReference>
<organism evidence="4 5">
    <name type="scientific">Phaseolus angularis</name>
    <name type="common">Azuki bean</name>
    <name type="synonym">Vigna angularis</name>
    <dbReference type="NCBI Taxonomy" id="3914"/>
    <lineage>
        <taxon>Eukaryota</taxon>
        <taxon>Viridiplantae</taxon>
        <taxon>Streptophyta</taxon>
        <taxon>Embryophyta</taxon>
        <taxon>Tracheophyta</taxon>
        <taxon>Spermatophyta</taxon>
        <taxon>Magnoliopsida</taxon>
        <taxon>eudicotyledons</taxon>
        <taxon>Gunneridae</taxon>
        <taxon>Pentapetalae</taxon>
        <taxon>rosids</taxon>
        <taxon>fabids</taxon>
        <taxon>Fabales</taxon>
        <taxon>Fabaceae</taxon>
        <taxon>Papilionoideae</taxon>
        <taxon>50 kb inversion clade</taxon>
        <taxon>NPAAA clade</taxon>
        <taxon>indigoferoid/millettioid clade</taxon>
        <taxon>Phaseoleae</taxon>
        <taxon>Vigna</taxon>
    </lineage>
</organism>
<dbReference type="EMBL" id="CM003380">
    <property type="protein sequence ID" value="KOM55295.1"/>
    <property type="molecule type" value="Genomic_DNA"/>
</dbReference>
<feature type="domain" description="Legume lectin" evidence="3">
    <location>
        <begin position="13"/>
        <end position="88"/>
    </location>
</feature>
<dbReference type="Proteomes" id="UP000053144">
    <property type="component" value="Chromosome 10"/>
</dbReference>
<dbReference type="Gene3D" id="2.60.120.200">
    <property type="match status" value="1"/>
</dbReference>
<gene>
    <name evidence="4" type="ORF">LR48_Vigan10g118700</name>
</gene>
<dbReference type="Gramene" id="KOM55295">
    <property type="protein sequence ID" value="KOM55295"/>
    <property type="gene ID" value="LR48_Vigan10g118700"/>
</dbReference>
<comment type="similarity">
    <text evidence="1">Belongs to the leguminous lectin family.</text>
</comment>
<name>A0A0L9VJR2_PHAAN</name>
<keyword evidence="2" id="KW-0430">Lectin</keyword>
<dbReference type="AlphaFoldDB" id="A0A0L9VJR2"/>
<evidence type="ECO:0000313" key="4">
    <source>
        <dbReference type="EMBL" id="KOM55295.1"/>
    </source>
</evidence>
<dbReference type="SUPFAM" id="SSF49899">
    <property type="entry name" value="Concanavalin A-like lectins/glucanases"/>
    <property type="match status" value="1"/>
</dbReference>
<protein>
    <recommendedName>
        <fullName evidence="3">Legume lectin domain-containing protein</fullName>
    </recommendedName>
</protein>
<dbReference type="Pfam" id="PF00139">
    <property type="entry name" value="Lectin_legB"/>
    <property type="match status" value="1"/>
</dbReference>
<reference evidence="5" key="1">
    <citation type="journal article" date="2015" name="Proc. Natl. Acad. Sci. U.S.A.">
        <title>Genome sequencing of adzuki bean (Vigna angularis) provides insight into high starch and low fat accumulation and domestication.</title>
        <authorList>
            <person name="Yang K."/>
            <person name="Tian Z."/>
            <person name="Chen C."/>
            <person name="Luo L."/>
            <person name="Zhao B."/>
            <person name="Wang Z."/>
            <person name="Yu L."/>
            <person name="Li Y."/>
            <person name="Sun Y."/>
            <person name="Li W."/>
            <person name="Chen Y."/>
            <person name="Li Y."/>
            <person name="Zhang Y."/>
            <person name="Ai D."/>
            <person name="Zhao J."/>
            <person name="Shang C."/>
            <person name="Ma Y."/>
            <person name="Wu B."/>
            <person name="Wang M."/>
            <person name="Gao L."/>
            <person name="Sun D."/>
            <person name="Zhang P."/>
            <person name="Guo F."/>
            <person name="Wang W."/>
            <person name="Li Y."/>
            <person name="Wang J."/>
            <person name="Varshney R.K."/>
            <person name="Wang J."/>
            <person name="Ling H.Q."/>
            <person name="Wan P."/>
        </authorList>
    </citation>
    <scope>NUCLEOTIDE SEQUENCE</scope>
    <source>
        <strain evidence="5">cv. Jingnong 6</strain>
    </source>
</reference>
<sequence length="169" mass="18012">MVVLFTFHSSVSVHLADFGTTGKLADFGTLFTFVVDSAGSQIHADGVSFFISPFDVEPSIPNNSSGEYLRLFTPETTFNTNKNQIVAILGRDLDGEKVFAEVEMTEEGHGGNGEGEGTGHIVVVEVKDLEIGEVGGEGDVEGVVGEVEMTEGGECRGIGPENWLSARER</sequence>
<evidence type="ECO:0000256" key="2">
    <source>
        <dbReference type="ARBA" id="ARBA00022734"/>
    </source>
</evidence>
<proteinExistence type="inferred from homology"/>
<accession>A0A0L9VJR2</accession>
<dbReference type="GO" id="GO:0030246">
    <property type="term" value="F:carbohydrate binding"/>
    <property type="evidence" value="ECO:0007669"/>
    <property type="project" value="UniProtKB-KW"/>
</dbReference>
<dbReference type="InterPro" id="IPR013320">
    <property type="entry name" value="ConA-like_dom_sf"/>
</dbReference>